<dbReference type="InterPro" id="IPR027417">
    <property type="entry name" value="P-loop_NTPase"/>
</dbReference>
<protein>
    <submittedName>
        <fullName evidence="6">ABC transporter ATPase</fullName>
    </submittedName>
</protein>
<dbReference type="eggNOG" id="COG0488">
    <property type="taxonomic scope" value="Bacteria"/>
</dbReference>
<dbReference type="OrthoDB" id="9760950at2"/>
<dbReference type="CDD" id="cd03221">
    <property type="entry name" value="ABCF_EF-3"/>
    <property type="match status" value="2"/>
</dbReference>
<dbReference type="PANTHER" id="PTHR42855:SF2">
    <property type="entry name" value="DRUG RESISTANCE ABC TRANSPORTER,ATP-BINDING PROTEIN"/>
    <property type="match status" value="1"/>
</dbReference>
<dbReference type="SUPFAM" id="SSF52540">
    <property type="entry name" value="P-loop containing nucleoside triphosphate hydrolases"/>
    <property type="match status" value="2"/>
</dbReference>
<dbReference type="InterPro" id="IPR032524">
    <property type="entry name" value="ABC_tran_C"/>
</dbReference>
<dbReference type="Proteomes" id="UP000051999">
    <property type="component" value="Unassembled WGS sequence"/>
</dbReference>
<dbReference type="Gene3D" id="3.40.50.300">
    <property type="entry name" value="P-loop containing nucleotide triphosphate hydrolases"/>
    <property type="match status" value="2"/>
</dbReference>
<dbReference type="PROSITE" id="PS50893">
    <property type="entry name" value="ABC_TRANSPORTER_2"/>
    <property type="match status" value="2"/>
</dbReference>
<dbReference type="AlphaFoldDB" id="A0A0R1RQB3"/>
<evidence type="ECO:0000256" key="1">
    <source>
        <dbReference type="ARBA" id="ARBA00022737"/>
    </source>
</evidence>
<dbReference type="FunFam" id="3.40.50.300:FF:000309">
    <property type="entry name" value="ABC transporter ATP-binding protein"/>
    <property type="match status" value="1"/>
</dbReference>
<evidence type="ECO:0000256" key="4">
    <source>
        <dbReference type="SAM" id="MobiDB-lite"/>
    </source>
</evidence>
<dbReference type="InterPro" id="IPR003593">
    <property type="entry name" value="AAA+_ATPase"/>
</dbReference>
<dbReference type="PANTHER" id="PTHR42855">
    <property type="entry name" value="ABC TRANSPORTER ATP-BINDING SUBUNIT"/>
    <property type="match status" value="1"/>
</dbReference>
<evidence type="ECO:0000313" key="6">
    <source>
        <dbReference type="EMBL" id="KRL56506.1"/>
    </source>
</evidence>
<dbReference type="Gene3D" id="1.10.287.380">
    <property type="entry name" value="Valyl-tRNA synthetase, C-terminal domain"/>
    <property type="match status" value="1"/>
</dbReference>
<keyword evidence="3" id="KW-0067">ATP-binding</keyword>
<evidence type="ECO:0000313" key="7">
    <source>
        <dbReference type="Proteomes" id="UP000051999"/>
    </source>
</evidence>
<feature type="region of interest" description="Disordered" evidence="4">
    <location>
        <begin position="541"/>
        <end position="574"/>
    </location>
</feature>
<keyword evidence="7" id="KW-1185">Reference proteome</keyword>
<dbReference type="Pfam" id="PF16326">
    <property type="entry name" value="ABC_tran_CTD"/>
    <property type="match status" value="1"/>
</dbReference>
<comment type="caution">
    <text evidence="6">The sequence shown here is derived from an EMBL/GenBank/DDBJ whole genome shotgun (WGS) entry which is preliminary data.</text>
</comment>
<dbReference type="Pfam" id="PF12848">
    <property type="entry name" value="ABC_tran_Xtn"/>
    <property type="match status" value="1"/>
</dbReference>
<dbReference type="InterPro" id="IPR003439">
    <property type="entry name" value="ABC_transporter-like_ATP-bd"/>
</dbReference>
<reference evidence="6 7" key="1">
    <citation type="journal article" date="2015" name="Genome Announc.">
        <title>Expanding the biotechnology potential of lactobacilli through comparative genomics of 213 strains and associated genera.</title>
        <authorList>
            <person name="Sun Z."/>
            <person name="Harris H.M."/>
            <person name="McCann A."/>
            <person name="Guo C."/>
            <person name="Argimon S."/>
            <person name="Zhang W."/>
            <person name="Yang X."/>
            <person name="Jeffery I.B."/>
            <person name="Cooney J.C."/>
            <person name="Kagawa T.F."/>
            <person name="Liu W."/>
            <person name="Song Y."/>
            <person name="Salvetti E."/>
            <person name="Wrobel A."/>
            <person name="Rasinkangas P."/>
            <person name="Parkhill J."/>
            <person name="Rea M.C."/>
            <person name="O'Sullivan O."/>
            <person name="Ritari J."/>
            <person name="Douillard F.P."/>
            <person name="Paul Ross R."/>
            <person name="Yang R."/>
            <person name="Briner A.E."/>
            <person name="Felis G.E."/>
            <person name="de Vos W.M."/>
            <person name="Barrangou R."/>
            <person name="Klaenhammer T.R."/>
            <person name="Caufield P.W."/>
            <person name="Cui Y."/>
            <person name="Zhang H."/>
            <person name="O'Toole P.W."/>
        </authorList>
    </citation>
    <scope>NUCLEOTIDE SEQUENCE [LARGE SCALE GENOMIC DNA]</scope>
    <source>
        <strain evidence="6 7">DSM 15814</strain>
    </source>
</reference>
<gene>
    <name evidence="6" type="ORF">FD35_GL001594</name>
</gene>
<dbReference type="GO" id="GO:0005524">
    <property type="term" value="F:ATP binding"/>
    <property type="evidence" value="ECO:0007669"/>
    <property type="project" value="UniProtKB-KW"/>
</dbReference>
<dbReference type="Pfam" id="PF00005">
    <property type="entry name" value="ABC_tran"/>
    <property type="match status" value="2"/>
</dbReference>
<dbReference type="GO" id="GO:0003677">
    <property type="term" value="F:DNA binding"/>
    <property type="evidence" value="ECO:0007669"/>
    <property type="project" value="InterPro"/>
</dbReference>
<feature type="domain" description="ABC transporter" evidence="5">
    <location>
        <begin position="4"/>
        <end position="263"/>
    </location>
</feature>
<dbReference type="PATRIC" id="fig|1114972.6.peg.1622"/>
<name>A0A0R1RQB3_9LACO</name>
<feature type="domain" description="ABC transporter" evidence="5">
    <location>
        <begin position="331"/>
        <end position="546"/>
    </location>
</feature>
<dbReference type="InterPro" id="IPR051309">
    <property type="entry name" value="ABCF_ATPase"/>
</dbReference>
<evidence type="ECO:0000256" key="3">
    <source>
        <dbReference type="ARBA" id="ARBA00022840"/>
    </source>
</evidence>
<feature type="compositionally biased region" description="Polar residues" evidence="4">
    <location>
        <begin position="553"/>
        <end position="565"/>
    </location>
</feature>
<dbReference type="STRING" id="1114972.FD35_GL001594"/>
<sequence>MLVLQVQQVARRFGADTLFEHVSMTIEDHGRVGLVGRNGAGKSTLLKIIAGINDPDEGTISVAKGMTIGYLPQDAGLDSDNTVWDEMLTVFATQQQQERQLRELEQQIADPTADHQSDAYKRLLNAYDQTQHDFEANNGYGYQASIRGVLHAFHFDESTFQRNVMSFSGGQKTQLALAKYLLQQPDLLILDEPTNHLDIETLSWLEDYLKGYPGAVLIVSHDRYFLDHVVQDVFDMNQHTLTHYHGNYSAYLTQKAERIKTEQRAFEKQQTQINALEDFVNRNIVRASTTKRAQSRRKQLEKMDRLEAPKDDDQSIRIRFTPDSESGKEVLNVDNVSIGYESDHPLATNVNFHVVKQHVVGIIGPNGVGKSTLLKSILHQLPLLAGTVKIGGSVTIGYYDQEQAVLHDEKTVLNEVWDEHPTMPERDVRTLLGCFLFTGDDVAKPVHNLSGGERARLSLTKLSLDHDNFLILDEPTNHLDIDSREVLEEALNNFMGTVLFVSHDRYFINQVATEIVELSASGTQWFEGDYDDYQAELAKRSASADVEHHETESNGSATASVSNYAANKAEQREQRKLQRAVDELEAQIDDLDQQSQTITEAMQAPENASDIGKLTDLQHQLDNLDAQSDSLSEKWAAAGEALEAYNNDHHLQ</sequence>
<dbReference type="EMBL" id="AZFF01000003">
    <property type="protein sequence ID" value="KRL56506.1"/>
    <property type="molecule type" value="Genomic_DNA"/>
</dbReference>
<dbReference type="FunFam" id="3.40.50.300:FF:000011">
    <property type="entry name" value="Putative ABC transporter ATP-binding component"/>
    <property type="match status" value="1"/>
</dbReference>
<accession>A0A0R1RQB3</accession>
<evidence type="ECO:0000259" key="5">
    <source>
        <dbReference type="PROSITE" id="PS50893"/>
    </source>
</evidence>
<organism evidence="6 7">
    <name type="scientific">Furfurilactobacillus rossiae DSM 15814</name>
    <dbReference type="NCBI Taxonomy" id="1114972"/>
    <lineage>
        <taxon>Bacteria</taxon>
        <taxon>Bacillati</taxon>
        <taxon>Bacillota</taxon>
        <taxon>Bacilli</taxon>
        <taxon>Lactobacillales</taxon>
        <taxon>Lactobacillaceae</taxon>
        <taxon>Furfurilactobacillus</taxon>
    </lineage>
</organism>
<keyword evidence="1" id="KW-0677">Repeat</keyword>
<dbReference type="SMART" id="SM00382">
    <property type="entry name" value="AAA"/>
    <property type="match status" value="2"/>
</dbReference>
<dbReference type="RefSeq" id="WP_017262139.1">
    <property type="nucleotide sequence ID" value="NZ_AUAW01000005.1"/>
</dbReference>
<dbReference type="InterPro" id="IPR032781">
    <property type="entry name" value="ABC_tran_Xtn"/>
</dbReference>
<keyword evidence="2" id="KW-0547">Nucleotide-binding</keyword>
<dbReference type="InterPro" id="IPR037118">
    <property type="entry name" value="Val-tRNA_synth_C_sf"/>
</dbReference>
<evidence type="ECO:0000256" key="2">
    <source>
        <dbReference type="ARBA" id="ARBA00022741"/>
    </source>
</evidence>
<dbReference type="GO" id="GO:0016887">
    <property type="term" value="F:ATP hydrolysis activity"/>
    <property type="evidence" value="ECO:0007669"/>
    <property type="project" value="InterPro"/>
</dbReference>
<proteinExistence type="predicted"/>